<dbReference type="PANTHER" id="PTHR14187">
    <property type="entry name" value="ALPHA KINASE/ELONGATION FACTOR 2 KINASE"/>
    <property type="match status" value="1"/>
</dbReference>
<evidence type="ECO:0000313" key="2">
    <source>
        <dbReference type="Proteomes" id="UP000828390"/>
    </source>
</evidence>
<dbReference type="SUPFAM" id="SSF53067">
    <property type="entry name" value="Actin-like ATPase domain"/>
    <property type="match status" value="1"/>
</dbReference>
<reference evidence="1" key="2">
    <citation type="submission" date="2020-11" db="EMBL/GenBank/DDBJ databases">
        <authorList>
            <person name="McCartney M.A."/>
            <person name="Auch B."/>
            <person name="Kono T."/>
            <person name="Mallez S."/>
            <person name="Becker A."/>
            <person name="Gohl D.M."/>
            <person name="Silverstein K.A.T."/>
            <person name="Koren S."/>
            <person name="Bechman K.B."/>
            <person name="Herman A."/>
            <person name="Abrahante J.E."/>
            <person name="Garbe J."/>
        </authorList>
    </citation>
    <scope>NUCLEOTIDE SEQUENCE</scope>
    <source>
        <strain evidence="1">Duluth1</strain>
        <tissue evidence="1">Whole animal</tissue>
    </source>
</reference>
<sequence>MRHTAEAAGFVSEKTRVVLEPEAASAFARSQKIMVKGNTCVPLGKGHRYIIADLGGGTIDICAHEILDKGRVIEIYRPCGNYGGGTVIDQEFFNFLVKLFGGEVFEMFKTDDRLKFFELMRDFKYKKSTFSKSTDELVIDLGGLIHLYQHKEKERATEMLGRSLYGNKVRLHKNKTHMYLSNRTMKEFFEKSRSAIVTNIKGIVEECRKQSKPIQSILLAGGLSESPYVKECIREEFEGKLQVVCADEGRLAVVKGAVILGYTPRNHISRKAPYIYGFYQIRPFDNKWHDENLSITYNSVKQCDKLFHKLIEKRTDYTS</sequence>
<evidence type="ECO:0000313" key="1">
    <source>
        <dbReference type="EMBL" id="KAH3768419.1"/>
    </source>
</evidence>
<gene>
    <name evidence="1" type="ORF">DPMN_169631</name>
</gene>
<dbReference type="Proteomes" id="UP000828390">
    <property type="component" value="Unassembled WGS sequence"/>
</dbReference>
<protein>
    <submittedName>
        <fullName evidence="1">Uncharacterized protein</fullName>
    </submittedName>
</protein>
<reference evidence="1" key="1">
    <citation type="journal article" date="2019" name="bioRxiv">
        <title>The Genome of the Zebra Mussel, Dreissena polymorpha: A Resource for Invasive Species Research.</title>
        <authorList>
            <person name="McCartney M.A."/>
            <person name="Auch B."/>
            <person name="Kono T."/>
            <person name="Mallez S."/>
            <person name="Zhang Y."/>
            <person name="Obille A."/>
            <person name="Becker A."/>
            <person name="Abrahante J.E."/>
            <person name="Garbe J."/>
            <person name="Badalamenti J.P."/>
            <person name="Herman A."/>
            <person name="Mangelson H."/>
            <person name="Liachko I."/>
            <person name="Sullivan S."/>
            <person name="Sone E.D."/>
            <person name="Koren S."/>
            <person name="Silverstein K.A.T."/>
            <person name="Beckman K.B."/>
            <person name="Gohl D.M."/>
        </authorList>
    </citation>
    <scope>NUCLEOTIDE SEQUENCE</scope>
    <source>
        <strain evidence="1">Duluth1</strain>
        <tissue evidence="1">Whole animal</tissue>
    </source>
</reference>
<organism evidence="1 2">
    <name type="scientific">Dreissena polymorpha</name>
    <name type="common">Zebra mussel</name>
    <name type="synonym">Mytilus polymorpha</name>
    <dbReference type="NCBI Taxonomy" id="45954"/>
    <lineage>
        <taxon>Eukaryota</taxon>
        <taxon>Metazoa</taxon>
        <taxon>Spiralia</taxon>
        <taxon>Lophotrochozoa</taxon>
        <taxon>Mollusca</taxon>
        <taxon>Bivalvia</taxon>
        <taxon>Autobranchia</taxon>
        <taxon>Heteroconchia</taxon>
        <taxon>Euheterodonta</taxon>
        <taxon>Imparidentia</taxon>
        <taxon>Neoheterodontei</taxon>
        <taxon>Myida</taxon>
        <taxon>Dreissenoidea</taxon>
        <taxon>Dreissenidae</taxon>
        <taxon>Dreissena</taxon>
    </lineage>
</organism>
<dbReference type="AlphaFoldDB" id="A0A9D4DY37"/>
<accession>A0A9D4DY37</accession>
<dbReference type="PANTHER" id="PTHR14187:SF5">
    <property type="entry name" value="HEAT SHOCK 70 KDA PROTEIN 12A"/>
    <property type="match status" value="1"/>
</dbReference>
<dbReference type="Gene3D" id="3.90.640.10">
    <property type="entry name" value="Actin, Chain A, domain 4"/>
    <property type="match status" value="1"/>
</dbReference>
<dbReference type="Gene3D" id="3.30.420.40">
    <property type="match status" value="2"/>
</dbReference>
<dbReference type="EMBL" id="JAIWYP010000009">
    <property type="protein sequence ID" value="KAH3768419.1"/>
    <property type="molecule type" value="Genomic_DNA"/>
</dbReference>
<comment type="caution">
    <text evidence="1">The sequence shown here is derived from an EMBL/GenBank/DDBJ whole genome shotgun (WGS) entry which is preliminary data.</text>
</comment>
<name>A0A9D4DY37_DREPO</name>
<proteinExistence type="predicted"/>
<keyword evidence="2" id="KW-1185">Reference proteome</keyword>
<dbReference type="InterPro" id="IPR043129">
    <property type="entry name" value="ATPase_NBD"/>
</dbReference>